<comment type="caution">
    <text evidence="1">The sequence shown here is derived from an EMBL/GenBank/DDBJ whole genome shotgun (WGS) entry which is preliminary data.</text>
</comment>
<dbReference type="Proteomes" id="UP000249915">
    <property type="component" value="Unassembled WGS sequence"/>
</dbReference>
<protein>
    <submittedName>
        <fullName evidence="1">Uncharacterized protein</fullName>
    </submittedName>
</protein>
<organism evidence="1 2">
    <name type="scientific">Prauserella muralis</name>
    <dbReference type="NCBI Taxonomy" id="588067"/>
    <lineage>
        <taxon>Bacteria</taxon>
        <taxon>Bacillati</taxon>
        <taxon>Actinomycetota</taxon>
        <taxon>Actinomycetes</taxon>
        <taxon>Pseudonocardiales</taxon>
        <taxon>Pseudonocardiaceae</taxon>
        <taxon>Prauserella</taxon>
    </lineage>
</organism>
<dbReference type="OrthoDB" id="3267958at2"/>
<evidence type="ECO:0000313" key="2">
    <source>
        <dbReference type="Proteomes" id="UP000249915"/>
    </source>
</evidence>
<sequence length="309" mass="33149">MATASDVAGAHYAQRARLAEATAAAGLALWAGLDDDDLIGSWAARLARLLRIVRGAQLAAARTATEYVVSALDAQDTGRDPLGVVRPEAFTLSASDGRPLESLLQRPVYATFRALAGGQRLPQAKATGRYTLDLILRTQVEDAGRVADGVAVAATPGAGYTRFVNPPACSRCAILAGRFYRWSAGFQRHPNCDCVHVPTRNEESALSEGLIHDPRSYFESLSAEQQDKVFTKDGAKAIRDGADPGQVVNARRGMAVSAGRTVTTEGTSRRGFARSRLGGAVRLMPEQIYRDASSREEAVRLLRLHGYLV</sequence>
<gene>
    <name evidence="1" type="ORF">BAY60_25625</name>
</gene>
<dbReference type="RefSeq" id="WP_112284033.1">
    <property type="nucleotide sequence ID" value="NZ_MASW01000006.1"/>
</dbReference>
<keyword evidence="2" id="KW-1185">Reference proteome</keyword>
<reference evidence="1 2" key="1">
    <citation type="submission" date="2016-07" db="EMBL/GenBank/DDBJ databases">
        <title>Draft genome sequence of Prauserella muralis DSM 45305, isolated from a mould-covered wall in an indoor environment.</title>
        <authorList>
            <person name="Ruckert C."/>
            <person name="Albersmeier A."/>
            <person name="Jiang C.-L."/>
            <person name="Jiang Y."/>
            <person name="Kalinowski J."/>
            <person name="Schneider O."/>
            <person name="Winkler A."/>
            <person name="Zotchev S.B."/>
        </authorList>
    </citation>
    <scope>NUCLEOTIDE SEQUENCE [LARGE SCALE GENOMIC DNA]</scope>
    <source>
        <strain evidence="1 2">DSM 45305</strain>
    </source>
</reference>
<dbReference type="InterPro" id="IPR057369">
    <property type="entry name" value="VG15"/>
</dbReference>
<dbReference type="EMBL" id="MASW01000006">
    <property type="protein sequence ID" value="PXY20887.1"/>
    <property type="molecule type" value="Genomic_DNA"/>
</dbReference>
<accession>A0A2V4AKT3</accession>
<proteinExistence type="predicted"/>
<dbReference type="Pfam" id="PF25310">
    <property type="entry name" value="VG15"/>
    <property type="match status" value="1"/>
</dbReference>
<name>A0A2V4AKT3_9PSEU</name>
<dbReference type="AlphaFoldDB" id="A0A2V4AKT3"/>
<evidence type="ECO:0000313" key="1">
    <source>
        <dbReference type="EMBL" id="PXY20887.1"/>
    </source>
</evidence>